<proteinExistence type="predicted"/>
<reference evidence="2" key="1">
    <citation type="journal article" date="2021" name="Microb. Physiol.">
        <title>Proteogenomic Insights into the Physiology of Marine, Sulfate-Reducing, Filamentous Desulfonema limicola and Desulfonema magnum.</title>
        <authorList>
            <person name="Schnaars V."/>
            <person name="Wohlbrand L."/>
            <person name="Scheve S."/>
            <person name="Hinrichs C."/>
            <person name="Reinhardt R."/>
            <person name="Rabus R."/>
        </authorList>
    </citation>
    <scope>NUCLEOTIDE SEQUENCE</scope>
    <source>
        <strain evidence="2">4be13</strain>
    </source>
</reference>
<dbReference type="KEGG" id="dmm:dnm_052130"/>
<evidence type="ECO:0000313" key="3">
    <source>
        <dbReference type="Proteomes" id="UP000663722"/>
    </source>
</evidence>
<dbReference type="AlphaFoldDB" id="A0A975BNW9"/>
<name>A0A975BNW9_9BACT</name>
<accession>A0A975BNW9</accession>
<gene>
    <name evidence="2" type="ORF">dnm_052130</name>
</gene>
<evidence type="ECO:0000313" key="2">
    <source>
        <dbReference type="EMBL" id="QTA89164.1"/>
    </source>
</evidence>
<dbReference type="Proteomes" id="UP000663722">
    <property type="component" value="Chromosome"/>
</dbReference>
<feature type="compositionally biased region" description="Basic and acidic residues" evidence="1">
    <location>
        <begin position="91"/>
        <end position="117"/>
    </location>
</feature>
<feature type="region of interest" description="Disordered" evidence="1">
    <location>
        <begin position="87"/>
        <end position="117"/>
    </location>
</feature>
<keyword evidence="3" id="KW-1185">Reference proteome</keyword>
<dbReference type="EMBL" id="CP061800">
    <property type="protein sequence ID" value="QTA89164.1"/>
    <property type="molecule type" value="Genomic_DNA"/>
</dbReference>
<organism evidence="2 3">
    <name type="scientific">Desulfonema magnum</name>
    <dbReference type="NCBI Taxonomy" id="45655"/>
    <lineage>
        <taxon>Bacteria</taxon>
        <taxon>Pseudomonadati</taxon>
        <taxon>Thermodesulfobacteriota</taxon>
        <taxon>Desulfobacteria</taxon>
        <taxon>Desulfobacterales</taxon>
        <taxon>Desulfococcaceae</taxon>
        <taxon>Desulfonema</taxon>
    </lineage>
</organism>
<evidence type="ECO:0000256" key="1">
    <source>
        <dbReference type="SAM" id="MobiDB-lite"/>
    </source>
</evidence>
<sequence length="117" mass="13014">MLRGGGIFDRLLQISTGAKVFYISFFCERRRNPGFSFRGGGSFREKTRVSSRANIKNFCSATYVPPAVPGGGPRTCCYRYAAPAGLSRPPADIDRHNESEKEPERHGNVGEMVEKRI</sequence>
<protein>
    <submittedName>
        <fullName evidence="2">Uncharacterized protein</fullName>
    </submittedName>
</protein>